<keyword evidence="5" id="KW-1185">Reference proteome</keyword>
<gene>
    <name evidence="4" type="ORF">GT019_14490</name>
</gene>
<dbReference type="EMBL" id="JAAAMV010000010">
    <property type="protein sequence ID" value="NBD25089.1"/>
    <property type="molecule type" value="Genomic_DNA"/>
</dbReference>
<dbReference type="Gene3D" id="3.40.190.10">
    <property type="entry name" value="Periplasmic binding protein-like II"/>
    <property type="match status" value="1"/>
</dbReference>
<dbReference type="Pfam" id="PF12793">
    <property type="entry name" value="SgrR_N"/>
    <property type="match status" value="1"/>
</dbReference>
<dbReference type="InterPro" id="IPR025370">
    <property type="entry name" value="SgrR_HTH_N"/>
</dbReference>
<dbReference type="Proteomes" id="UP000665561">
    <property type="component" value="Unassembled WGS sequence"/>
</dbReference>
<evidence type="ECO:0000256" key="1">
    <source>
        <dbReference type="ARBA" id="ARBA00023125"/>
    </source>
</evidence>
<comment type="caution">
    <text evidence="4">The sequence shown here is derived from an EMBL/GenBank/DDBJ whole genome shotgun (WGS) entry which is preliminary data.</text>
</comment>
<keyword evidence="1" id="KW-0238">DNA-binding</keyword>
<name>A0ABW9XR30_9BACL</name>
<sequence>MRDFSYYEMRAFLYEREVEKLVEFKLLELESIWFCDRKNVKRKLKKYEQEGRFRYDPGIGRGNLSRLTFARTFQDEVEQAVLACVDNDQLEDIIRFLQLPVPKSWIAEVSKEVQHLFGLHSPDHEKDILRTVVMNKVSTLDPLVASITLERYCIQQLGDTLAVYDPITEEVRPHLAYRWISENNHSSWTFYLRKGVRFHHHRTLTSEDVVYTFRRFQGEKAPMRWLVQDIQEIECISPYVVHFRLNRPNLLFPRYLCACNLSILPKDEPFAEHKWIGTGPFRLKKRTDTLIVLEAFDQYFLERPFLDEVELYLASEEATEAMIYQNKDHAPHDPASLKKDVLNKYRYLAFNFRKSPIVRELNFREALYHLLDMDQMRVDLGRESLVGASSFVPWKSSLPRKSRDEAKRLLAQSGYEGERLTLYANNVPQEREEARWFAGMAAAEGISVDCVYFQMKDFYDRSMDQDADFIFMGESASADPYLSILDSFYNDSLIYRRFLSEEHLRTIDRLLEGFKIEPDKTKRERWINRIESYVRSEHLILFRYHPVLNRTIPAIIHNIRSADHGYDDFRKSWIEHL</sequence>
<dbReference type="Gene3D" id="3.10.105.10">
    <property type="entry name" value="Dipeptide-binding Protein, Domain 3"/>
    <property type="match status" value="1"/>
</dbReference>
<dbReference type="SUPFAM" id="SSF53850">
    <property type="entry name" value="Periplasmic binding protein-like II"/>
    <property type="match status" value="1"/>
</dbReference>
<proteinExistence type="predicted"/>
<accession>A0ABW9XR30</accession>
<dbReference type="Pfam" id="PF00496">
    <property type="entry name" value="SBP_bac_5"/>
    <property type="match status" value="1"/>
</dbReference>
<organism evidence="4 5">
    <name type="scientific">Paenibacillus glycinis</name>
    <dbReference type="NCBI Taxonomy" id="2697035"/>
    <lineage>
        <taxon>Bacteria</taxon>
        <taxon>Bacillati</taxon>
        <taxon>Bacillota</taxon>
        <taxon>Bacilli</taxon>
        <taxon>Bacillales</taxon>
        <taxon>Paenibacillaceae</taxon>
        <taxon>Paenibacillus</taxon>
    </lineage>
</organism>
<dbReference type="PANTHER" id="PTHR30290:SF72">
    <property type="entry name" value="HTH-TYPE TRANSCRIPTIONAL REGULATOR SGRR"/>
    <property type="match status" value="1"/>
</dbReference>
<feature type="domain" description="Transcriptional regulator SgrR N-terminal HTH" evidence="3">
    <location>
        <begin position="13"/>
        <end position="98"/>
    </location>
</feature>
<evidence type="ECO:0000259" key="3">
    <source>
        <dbReference type="Pfam" id="PF12793"/>
    </source>
</evidence>
<protein>
    <recommendedName>
        <fullName evidence="6">ABC transporter substrate-binding protein</fullName>
    </recommendedName>
</protein>
<evidence type="ECO:0000259" key="2">
    <source>
        <dbReference type="Pfam" id="PF00496"/>
    </source>
</evidence>
<dbReference type="InterPro" id="IPR039424">
    <property type="entry name" value="SBP_5"/>
</dbReference>
<dbReference type="RefSeq" id="WP_161743902.1">
    <property type="nucleotide sequence ID" value="NZ_JAAAMV010000010.1"/>
</dbReference>
<evidence type="ECO:0008006" key="6">
    <source>
        <dbReference type="Google" id="ProtNLM"/>
    </source>
</evidence>
<reference evidence="4 5" key="1">
    <citation type="submission" date="2020-01" db="EMBL/GenBank/DDBJ databases">
        <title>Paenibacillus soybeanensis sp. nov. isolated from the nodules of soybean (Glycine max(L.) Merr).</title>
        <authorList>
            <person name="Wang H."/>
        </authorList>
    </citation>
    <scope>NUCLEOTIDE SEQUENCE [LARGE SCALE GENOMIC DNA]</scope>
    <source>
        <strain evidence="4 5">T1</strain>
    </source>
</reference>
<feature type="domain" description="Solute-binding protein family 5" evidence="2">
    <location>
        <begin position="170"/>
        <end position="491"/>
    </location>
</feature>
<dbReference type="InterPro" id="IPR000914">
    <property type="entry name" value="SBP_5_dom"/>
</dbReference>
<dbReference type="PANTHER" id="PTHR30290">
    <property type="entry name" value="PERIPLASMIC BINDING COMPONENT OF ABC TRANSPORTER"/>
    <property type="match status" value="1"/>
</dbReference>
<evidence type="ECO:0000313" key="4">
    <source>
        <dbReference type="EMBL" id="NBD25089.1"/>
    </source>
</evidence>
<evidence type="ECO:0000313" key="5">
    <source>
        <dbReference type="Proteomes" id="UP000665561"/>
    </source>
</evidence>